<dbReference type="NCBIfam" id="NF041926">
    <property type="entry name" value="QatD"/>
    <property type="match status" value="1"/>
</dbReference>
<dbReference type="EMBL" id="VSSQ01011891">
    <property type="protein sequence ID" value="MPM47949.1"/>
    <property type="molecule type" value="Genomic_DNA"/>
</dbReference>
<comment type="caution">
    <text evidence="1">The sequence shown here is derived from an EMBL/GenBank/DDBJ whole genome shotgun (WGS) entry which is preliminary data.</text>
</comment>
<dbReference type="SUPFAM" id="SSF51556">
    <property type="entry name" value="Metallo-dependent hydrolases"/>
    <property type="match status" value="1"/>
</dbReference>
<proteinExistence type="predicted"/>
<dbReference type="AlphaFoldDB" id="A0A645A430"/>
<sequence length="216" mass="24182">MSVTTTPSAWKGTLKIAEAGNAIKTAIGLHPQLAHERYKELSLFRSILPNTKFVGEIGLDGGSMFEKHYDKQLDVFRNVLNMIKQGDPKVVSIHSRYATSTVIEEIKNINGIPILHWFTGTKTELKQAIDIGCFFSFNQGQLSTNKGIELGQIIPKNRLLTETDGPFTKINRDTVYPWNIPNCYNTIAKLWSCTEPEVETQIETNLSDLLSQVGAR</sequence>
<dbReference type="GO" id="GO:0016788">
    <property type="term" value="F:hydrolase activity, acting on ester bonds"/>
    <property type="evidence" value="ECO:0007669"/>
    <property type="project" value="InterPro"/>
</dbReference>
<dbReference type="PANTHER" id="PTHR46124">
    <property type="entry name" value="D-AMINOACYL-TRNA DEACYLASE"/>
    <property type="match status" value="1"/>
</dbReference>
<dbReference type="EC" id="3.1.21.-" evidence="1"/>
<dbReference type="PANTHER" id="PTHR46124:SF2">
    <property type="entry name" value="D-AMINOACYL-TRNA DEACYLASE"/>
    <property type="match status" value="1"/>
</dbReference>
<reference evidence="1" key="1">
    <citation type="submission" date="2019-08" db="EMBL/GenBank/DDBJ databases">
        <authorList>
            <person name="Kucharzyk K."/>
            <person name="Murdoch R.W."/>
            <person name="Higgins S."/>
            <person name="Loffler F."/>
        </authorList>
    </citation>
    <scope>NUCLEOTIDE SEQUENCE</scope>
</reference>
<gene>
    <name evidence="1" type="primary">tatD_7</name>
    <name evidence="1" type="ORF">SDC9_94670</name>
</gene>
<dbReference type="InterPro" id="IPR001130">
    <property type="entry name" value="TatD-like"/>
</dbReference>
<dbReference type="PIRSF" id="PIRSF005902">
    <property type="entry name" value="DNase_TatD"/>
    <property type="match status" value="1"/>
</dbReference>
<dbReference type="Pfam" id="PF01026">
    <property type="entry name" value="TatD_DNase"/>
    <property type="match status" value="1"/>
</dbReference>
<keyword evidence="1" id="KW-0378">Hydrolase</keyword>
<dbReference type="Gene3D" id="3.20.20.140">
    <property type="entry name" value="Metal-dependent hydrolases"/>
    <property type="match status" value="1"/>
</dbReference>
<protein>
    <submittedName>
        <fullName evidence="1">Tat-linked quality control protein TatD</fullName>
        <ecNumber evidence="1">3.1.21.-</ecNumber>
    </submittedName>
</protein>
<organism evidence="1">
    <name type="scientific">bioreactor metagenome</name>
    <dbReference type="NCBI Taxonomy" id="1076179"/>
    <lineage>
        <taxon>unclassified sequences</taxon>
        <taxon>metagenomes</taxon>
        <taxon>ecological metagenomes</taxon>
    </lineage>
</organism>
<accession>A0A645A430</accession>
<evidence type="ECO:0000313" key="1">
    <source>
        <dbReference type="EMBL" id="MPM47949.1"/>
    </source>
</evidence>
<name>A0A645A430_9ZZZZ</name>
<dbReference type="InterPro" id="IPR032466">
    <property type="entry name" value="Metal_Hydrolase"/>
</dbReference>
<dbReference type="InterPro" id="IPR049677">
    <property type="entry name" value="QatD"/>
</dbReference>